<feature type="region of interest" description="Disordered" evidence="1">
    <location>
        <begin position="1"/>
        <end position="46"/>
    </location>
</feature>
<sequence length="141" mass="14383">MLHHTVPIGGPQFVHPALPAASCAPSSPTGSSTSSSSSLSDAASSFSTAGADAQARAYAASVFAHTRAMWAAERSSIERARLDGSAARGAASPVSPTSPAATPRQARHTRGRSDAAEEGSPAVIGIFRSLTVGRGRRRERS</sequence>
<protein>
    <submittedName>
        <fullName evidence="2">Uncharacterized protein</fullName>
    </submittedName>
</protein>
<evidence type="ECO:0000256" key="1">
    <source>
        <dbReference type="SAM" id="MobiDB-lite"/>
    </source>
</evidence>
<evidence type="ECO:0000313" key="2">
    <source>
        <dbReference type="EMBL" id="PWN97612.1"/>
    </source>
</evidence>
<organism evidence="2 3">
    <name type="scientific">Tilletiopsis washingtonensis</name>
    <dbReference type="NCBI Taxonomy" id="58919"/>
    <lineage>
        <taxon>Eukaryota</taxon>
        <taxon>Fungi</taxon>
        <taxon>Dikarya</taxon>
        <taxon>Basidiomycota</taxon>
        <taxon>Ustilaginomycotina</taxon>
        <taxon>Exobasidiomycetes</taxon>
        <taxon>Entylomatales</taxon>
        <taxon>Entylomatales incertae sedis</taxon>
        <taxon>Tilletiopsis</taxon>
    </lineage>
</organism>
<reference evidence="2 3" key="1">
    <citation type="journal article" date="2018" name="Mol. Biol. Evol.">
        <title>Broad Genomic Sampling Reveals a Smut Pathogenic Ancestry of the Fungal Clade Ustilaginomycotina.</title>
        <authorList>
            <person name="Kijpornyongpan T."/>
            <person name="Mondo S.J."/>
            <person name="Barry K."/>
            <person name="Sandor L."/>
            <person name="Lee J."/>
            <person name="Lipzen A."/>
            <person name="Pangilinan J."/>
            <person name="LaButti K."/>
            <person name="Hainaut M."/>
            <person name="Henrissat B."/>
            <person name="Grigoriev I.V."/>
            <person name="Spatafora J.W."/>
            <person name="Aime M.C."/>
        </authorList>
    </citation>
    <scope>NUCLEOTIDE SEQUENCE [LARGE SCALE GENOMIC DNA]</scope>
    <source>
        <strain evidence="2 3">MCA 4186</strain>
    </source>
</reference>
<feature type="compositionally biased region" description="Low complexity" evidence="1">
    <location>
        <begin position="90"/>
        <end position="103"/>
    </location>
</feature>
<evidence type="ECO:0000313" key="3">
    <source>
        <dbReference type="Proteomes" id="UP000245946"/>
    </source>
</evidence>
<feature type="compositionally biased region" description="Low complexity" evidence="1">
    <location>
        <begin position="16"/>
        <end position="46"/>
    </location>
</feature>
<dbReference type="RefSeq" id="XP_025597891.1">
    <property type="nucleotide sequence ID" value="XM_025745293.1"/>
</dbReference>
<keyword evidence="3" id="KW-1185">Reference proteome</keyword>
<gene>
    <name evidence="2" type="ORF">FA09DRAFT_360933</name>
</gene>
<feature type="region of interest" description="Disordered" evidence="1">
    <location>
        <begin position="81"/>
        <end position="122"/>
    </location>
</feature>
<dbReference type="GeneID" id="37272837"/>
<proteinExistence type="predicted"/>
<dbReference type="Proteomes" id="UP000245946">
    <property type="component" value="Unassembled WGS sequence"/>
</dbReference>
<accession>A0A316Z9I7</accession>
<dbReference type="EMBL" id="KZ819294">
    <property type="protein sequence ID" value="PWN97612.1"/>
    <property type="molecule type" value="Genomic_DNA"/>
</dbReference>
<dbReference type="AlphaFoldDB" id="A0A316Z9I7"/>
<name>A0A316Z9I7_9BASI</name>